<keyword evidence="6" id="KW-1185">Reference proteome</keyword>
<feature type="domain" description="Amine oxidase" evidence="4">
    <location>
        <begin position="12"/>
        <end position="246"/>
    </location>
</feature>
<dbReference type="OrthoDB" id="833207at2"/>
<dbReference type="EMBL" id="VFML01000001">
    <property type="protein sequence ID" value="TQJ02423.1"/>
    <property type="molecule type" value="Genomic_DNA"/>
</dbReference>
<dbReference type="PANTHER" id="PTHR10668">
    <property type="entry name" value="PHYTOENE DEHYDROGENASE"/>
    <property type="match status" value="1"/>
</dbReference>
<dbReference type="GO" id="GO:0016491">
    <property type="term" value="F:oxidoreductase activity"/>
    <property type="evidence" value="ECO:0007669"/>
    <property type="project" value="InterPro"/>
</dbReference>
<evidence type="ECO:0000256" key="2">
    <source>
        <dbReference type="ARBA" id="ARBA00038825"/>
    </source>
</evidence>
<dbReference type="Proteomes" id="UP000320876">
    <property type="component" value="Unassembled WGS sequence"/>
</dbReference>
<dbReference type="SUPFAM" id="SSF51905">
    <property type="entry name" value="FAD/NAD(P)-binding domain"/>
    <property type="match status" value="1"/>
</dbReference>
<protein>
    <recommendedName>
        <fullName evidence="3">Pyridine nucleotide-disulfide oxidoreductase domain-containing protein 2</fullName>
    </recommendedName>
</protein>
<accession>A0A542DH55</accession>
<dbReference type="InterPro" id="IPR002937">
    <property type="entry name" value="Amino_oxidase"/>
</dbReference>
<name>A0A542DH55_AMYCI</name>
<dbReference type="RefSeq" id="WP_141997404.1">
    <property type="nucleotide sequence ID" value="NZ_VFML01000001.1"/>
</dbReference>
<evidence type="ECO:0000256" key="1">
    <source>
        <dbReference type="ARBA" id="ARBA00037217"/>
    </source>
</evidence>
<proteinExistence type="predicted"/>
<dbReference type="PRINTS" id="PR00411">
    <property type="entry name" value="PNDRDTASEI"/>
</dbReference>
<dbReference type="AlphaFoldDB" id="A0A542DH55"/>
<evidence type="ECO:0000313" key="6">
    <source>
        <dbReference type="Proteomes" id="UP000320876"/>
    </source>
</evidence>
<dbReference type="InterPro" id="IPR036188">
    <property type="entry name" value="FAD/NAD-bd_sf"/>
</dbReference>
<comment type="function">
    <text evidence="1">Probable oxidoreductase that may play a role as regulator of mitochondrial function.</text>
</comment>
<comment type="caution">
    <text evidence="5">The sequence shown here is derived from an EMBL/GenBank/DDBJ whole genome shotgun (WGS) entry which is preliminary data.</text>
</comment>
<gene>
    <name evidence="5" type="ORF">FB471_2151</name>
</gene>
<evidence type="ECO:0000313" key="5">
    <source>
        <dbReference type="EMBL" id="TQJ02423.1"/>
    </source>
</evidence>
<evidence type="ECO:0000256" key="3">
    <source>
        <dbReference type="ARBA" id="ARBA00040298"/>
    </source>
</evidence>
<sequence>MDVAIVGSGPNGLAAAVLMARAGLSVRVFEAADRLGGGLRSMPLFDGEVVHDVCSAVHPMAVAAPFFRRFDLEARGVELPSPAVSYAHPLDGGAGIAYRDLEETCERLGQDGARWRRLMAPLARRSTQLIDFFFSDQRRLPRDPVATLLLGLRTLQHGTALSRHAFCGRQAPALLAGVAAHSVGRLPSLPGGAVSLLLGHLAHTCGWPVPRGGSQRIADAMVADIERHGGTLHPGTPVTELAELGRARAVLLDVSPSVFVRIAGRLLPPHYRRQLATFRYGPAAAKVDFLVSEPIPWADPAVGQAGTVHLGGEQAEVFATETGVSRGRYPDEPFVLLAQPAVADPGRAREGKWPVWAYCHLPNGDPTDPTDLIQARIERFAPGFGDTVLARHGVPAPAMEAYNPNYVGGDIGAGAVNLRQTFLRPTPRWDPHSTPLGGVYLCSASTPPGPGVHGMSGYFAAVSALRREFGIRDLPELGPAR</sequence>
<comment type="subunit">
    <text evidence="2">Interacts with COX5B; this interaction may contribute to localize PYROXD2 to the inner face of the inner mitochondrial membrane.</text>
</comment>
<reference evidence="5 6" key="1">
    <citation type="submission" date="2019-06" db="EMBL/GenBank/DDBJ databases">
        <title>Sequencing the genomes of 1000 actinobacteria strains.</title>
        <authorList>
            <person name="Klenk H.-P."/>
        </authorList>
    </citation>
    <scope>NUCLEOTIDE SEQUENCE [LARGE SCALE GENOMIC DNA]</scope>
    <source>
        <strain evidence="5 6">DSM 45679</strain>
    </source>
</reference>
<dbReference type="Gene3D" id="3.50.50.60">
    <property type="entry name" value="FAD/NAD(P)-binding domain"/>
    <property type="match status" value="2"/>
</dbReference>
<evidence type="ECO:0000259" key="4">
    <source>
        <dbReference type="Pfam" id="PF01593"/>
    </source>
</evidence>
<dbReference type="PANTHER" id="PTHR10668:SF105">
    <property type="entry name" value="DEHYDROGENASE-RELATED"/>
    <property type="match status" value="1"/>
</dbReference>
<organism evidence="5 6">
    <name type="scientific">Amycolatopsis cihanbeyliensis</name>
    <dbReference type="NCBI Taxonomy" id="1128664"/>
    <lineage>
        <taxon>Bacteria</taxon>
        <taxon>Bacillati</taxon>
        <taxon>Actinomycetota</taxon>
        <taxon>Actinomycetes</taxon>
        <taxon>Pseudonocardiales</taxon>
        <taxon>Pseudonocardiaceae</taxon>
        <taxon>Amycolatopsis</taxon>
    </lineage>
</organism>
<dbReference type="Pfam" id="PF01593">
    <property type="entry name" value="Amino_oxidase"/>
    <property type="match status" value="1"/>
</dbReference>